<evidence type="ECO:0000313" key="3">
    <source>
        <dbReference type="Proteomes" id="UP000196560"/>
    </source>
</evidence>
<reference evidence="3" key="1">
    <citation type="submission" date="2017-04" db="EMBL/GenBank/DDBJ databases">
        <title>Function of individual gut microbiota members based on whole genome sequencing of pure cultures obtained from chicken caecum.</title>
        <authorList>
            <person name="Medvecky M."/>
            <person name="Cejkova D."/>
            <person name="Polansky O."/>
            <person name="Karasova D."/>
            <person name="Kubasova T."/>
            <person name="Cizek A."/>
            <person name="Rychlik I."/>
        </authorList>
    </citation>
    <scope>NUCLEOTIDE SEQUENCE [LARGE SCALE GENOMIC DNA]</scope>
    <source>
        <strain evidence="3">An70</strain>
    </source>
</reference>
<dbReference type="Pfam" id="PF01863">
    <property type="entry name" value="YgjP-like"/>
    <property type="match status" value="1"/>
</dbReference>
<dbReference type="eggNOG" id="COG1451">
    <property type="taxonomic scope" value="Bacteria"/>
</dbReference>
<name>A0A1Y3U3Z2_9ACTN</name>
<comment type="caution">
    <text evidence="2">The sequence shown here is derived from an EMBL/GenBank/DDBJ whole genome shotgun (WGS) entry which is preliminary data.</text>
</comment>
<proteinExistence type="predicted"/>
<keyword evidence="3" id="KW-1185">Reference proteome</keyword>
<dbReference type="EMBL" id="NFHO01000004">
    <property type="protein sequence ID" value="OUN43502.1"/>
    <property type="molecule type" value="Genomic_DNA"/>
</dbReference>
<dbReference type="PANTHER" id="PTHR30399">
    <property type="entry name" value="UNCHARACTERIZED PROTEIN YGJP"/>
    <property type="match status" value="1"/>
</dbReference>
<dbReference type="InterPro" id="IPR002725">
    <property type="entry name" value="YgjP-like_metallopeptidase"/>
</dbReference>
<dbReference type="Gene3D" id="3.30.2010.10">
    <property type="entry name" value="Metalloproteases ('zincins'), catalytic domain"/>
    <property type="match status" value="1"/>
</dbReference>
<evidence type="ECO:0000313" key="2">
    <source>
        <dbReference type="EMBL" id="OUN43502.1"/>
    </source>
</evidence>
<organism evidence="2 3">
    <name type="scientific">Enorma massiliensis</name>
    <dbReference type="NCBI Taxonomy" id="1472761"/>
    <lineage>
        <taxon>Bacteria</taxon>
        <taxon>Bacillati</taxon>
        <taxon>Actinomycetota</taxon>
        <taxon>Coriobacteriia</taxon>
        <taxon>Coriobacteriales</taxon>
        <taxon>Coriobacteriaceae</taxon>
        <taxon>Enorma</taxon>
    </lineage>
</organism>
<dbReference type="AlphaFoldDB" id="A0A1Y3U3Z2"/>
<sequence length="224" mass="24832">MLNVDTPAGTIAVTVTRKRVRNLNLRVRGDGSVVASIPLHTSAARAQAFLGRRASWIAQHVLRHREQAELERDTAHAPSTIPLWGELVSSEKAFGSALPSESAAAEAEDLVAELYRQEVKRALPAVAEHLEHQMGVHASRWQVRAMKTRWGSCTPRTRAIRINARLAAYPPSCLEFVVAHELCHLMEPSHNQRFHTLLDIYCPENRAIASLLKKPARAAARPQA</sequence>
<dbReference type="InterPro" id="IPR053136">
    <property type="entry name" value="UTP_pyrophosphatase-like"/>
</dbReference>
<feature type="domain" description="YgjP-like metallopeptidase" evidence="1">
    <location>
        <begin position="21"/>
        <end position="214"/>
    </location>
</feature>
<accession>A0A1Y3U3Z2</accession>
<dbReference type="Proteomes" id="UP000196560">
    <property type="component" value="Unassembled WGS sequence"/>
</dbReference>
<protein>
    <recommendedName>
        <fullName evidence="1">YgjP-like metallopeptidase domain-containing protein</fullName>
    </recommendedName>
</protein>
<evidence type="ECO:0000259" key="1">
    <source>
        <dbReference type="Pfam" id="PF01863"/>
    </source>
</evidence>
<dbReference type="PANTHER" id="PTHR30399:SF1">
    <property type="entry name" value="UTP PYROPHOSPHATASE"/>
    <property type="match status" value="1"/>
</dbReference>
<gene>
    <name evidence="2" type="ORF">B5G21_04730</name>
</gene>
<dbReference type="CDD" id="cd07344">
    <property type="entry name" value="M48_yhfN_like"/>
    <property type="match status" value="1"/>
</dbReference>